<dbReference type="EMBL" id="JAHCVK010000004">
    <property type="protein sequence ID" value="MBT0653622.1"/>
    <property type="molecule type" value="Genomic_DNA"/>
</dbReference>
<dbReference type="Proteomes" id="UP000756860">
    <property type="component" value="Unassembled WGS sequence"/>
</dbReference>
<dbReference type="RefSeq" id="WP_214175621.1">
    <property type="nucleotide sequence ID" value="NZ_JAHCVK010000004.1"/>
</dbReference>
<feature type="transmembrane region" description="Helical" evidence="1">
    <location>
        <begin position="6"/>
        <end position="27"/>
    </location>
</feature>
<proteinExistence type="predicted"/>
<gene>
    <name evidence="2" type="ORF">KI810_11185</name>
</gene>
<comment type="caution">
    <text evidence="2">The sequence shown here is derived from an EMBL/GenBank/DDBJ whole genome shotgun (WGS) entry which is preliminary data.</text>
</comment>
<protein>
    <submittedName>
        <fullName evidence="2">Uncharacterized protein</fullName>
    </submittedName>
</protein>
<keyword evidence="1" id="KW-0472">Membrane</keyword>
<sequence length="52" mass="6230">MRSIILGTLFFLFFACFIAIVVEELFLGGRRRRRLEKQLRQERISGQEPMKK</sequence>
<accession>A0ABS5SHQ5</accession>
<reference evidence="2 3" key="1">
    <citation type="submission" date="2021-05" db="EMBL/GenBank/DDBJ databases">
        <title>The draft genome of Geobacter luticola JCM 17780.</title>
        <authorList>
            <person name="Xu Z."/>
            <person name="Masuda Y."/>
            <person name="Itoh H."/>
            <person name="Senoo K."/>
        </authorList>
    </citation>
    <scope>NUCLEOTIDE SEQUENCE [LARGE SCALE GENOMIC DNA]</scope>
    <source>
        <strain evidence="2 3">JCM 17780</strain>
    </source>
</reference>
<evidence type="ECO:0000256" key="1">
    <source>
        <dbReference type="SAM" id="Phobius"/>
    </source>
</evidence>
<keyword evidence="3" id="KW-1185">Reference proteome</keyword>
<evidence type="ECO:0000313" key="2">
    <source>
        <dbReference type="EMBL" id="MBT0653622.1"/>
    </source>
</evidence>
<dbReference type="PROSITE" id="PS51257">
    <property type="entry name" value="PROKAR_LIPOPROTEIN"/>
    <property type="match status" value="1"/>
</dbReference>
<name>A0ABS5SHQ5_9BACT</name>
<keyword evidence="1" id="KW-0812">Transmembrane</keyword>
<keyword evidence="1" id="KW-1133">Transmembrane helix</keyword>
<evidence type="ECO:0000313" key="3">
    <source>
        <dbReference type="Proteomes" id="UP000756860"/>
    </source>
</evidence>
<organism evidence="2 3">
    <name type="scientific">Geomobilimonas luticola</name>
    <dbReference type="NCBI Taxonomy" id="1114878"/>
    <lineage>
        <taxon>Bacteria</taxon>
        <taxon>Pseudomonadati</taxon>
        <taxon>Thermodesulfobacteriota</taxon>
        <taxon>Desulfuromonadia</taxon>
        <taxon>Geobacterales</taxon>
        <taxon>Geobacteraceae</taxon>
        <taxon>Geomobilimonas</taxon>
    </lineage>
</organism>